<dbReference type="Gene3D" id="2.170.300.10">
    <property type="entry name" value="Tie2 ligand-binding domain superfamily"/>
    <property type="match status" value="1"/>
</dbReference>
<gene>
    <name evidence="2" type="ORF">MCOR_97</name>
</gene>
<dbReference type="Gene3D" id="2.60.120.260">
    <property type="entry name" value="Galactose-binding domain-like"/>
    <property type="match status" value="2"/>
</dbReference>
<name>A0A6J7ZV35_MYTCO</name>
<accession>A0A6J7ZV35</accession>
<dbReference type="GO" id="GO:0005044">
    <property type="term" value="F:scavenger receptor activity"/>
    <property type="evidence" value="ECO:0007669"/>
    <property type="project" value="InterPro"/>
</dbReference>
<reference evidence="2 3" key="1">
    <citation type="submission" date="2020-06" db="EMBL/GenBank/DDBJ databases">
        <authorList>
            <person name="Li R."/>
            <person name="Bekaert M."/>
        </authorList>
    </citation>
    <scope>NUCLEOTIDE SEQUENCE [LARGE SCALE GENOMIC DNA]</scope>
    <source>
        <strain evidence="3">wild</strain>
    </source>
</reference>
<proteinExistence type="predicted"/>
<keyword evidence="3" id="KW-1185">Reference proteome</keyword>
<dbReference type="OrthoDB" id="10252017at2759"/>
<dbReference type="InterPro" id="IPR008979">
    <property type="entry name" value="Galactose-bd-like_sf"/>
</dbReference>
<dbReference type="SUPFAM" id="SSF49785">
    <property type="entry name" value="Galactose-binding domain-like"/>
    <property type="match status" value="1"/>
</dbReference>
<dbReference type="PANTHER" id="PTHR24043">
    <property type="entry name" value="SCAVENGER RECEPTOR CLASS F"/>
    <property type="match status" value="1"/>
</dbReference>
<keyword evidence="1" id="KW-0245">EGF-like domain</keyword>
<organism evidence="2 3">
    <name type="scientific">Mytilus coruscus</name>
    <name type="common">Sea mussel</name>
    <dbReference type="NCBI Taxonomy" id="42192"/>
    <lineage>
        <taxon>Eukaryota</taxon>
        <taxon>Metazoa</taxon>
        <taxon>Spiralia</taxon>
        <taxon>Lophotrochozoa</taxon>
        <taxon>Mollusca</taxon>
        <taxon>Bivalvia</taxon>
        <taxon>Autobranchia</taxon>
        <taxon>Pteriomorphia</taxon>
        <taxon>Mytilida</taxon>
        <taxon>Mytiloidea</taxon>
        <taxon>Mytilidae</taxon>
        <taxon>Mytilinae</taxon>
        <taxon>Mytilus</taxon>
    </lineage>
</organism>
<dbReference type="Proteomes" id="UP000507470">
    <property type="component" value="Unassembled WGS sequence"/>
</dbReference>
<evidence type="ECO:0000313" key="3">
    <source>
        <dbReference type="Proteomes" id="UP000507470"/>
    </source>
</evidence>
<evidence type="ECO:0008006" key="4">
    <source>
        <dbReference type="Google" id="ProtNLM"/>
    </source>
</evidence>
<dbReference type="PANTHER" id="PTHR24043:SF8">
    <property type="entry name" value="EGF-LIKE DOMAIN-CONTAINING PROTEIN"/>
    <property type="match status" value="1"/>
</dbReference>
<evidence type="ECO:0000256" key="1">
    <source>
        <dbReference type="ARBA" id="ARBA00022536"/>
    </source>
</evidence>
<dbReference type="EMBL" id="CACVKT020000007">
    <property type="protein sequence ID" value="CAC5355160.1"/>
    <property type="molecule type" value="Genomic_DNA"/>
</dbReference>
<protein>
    <recommendedName>
        <fullName evidence="4">MEGF10_11</fullName>
    </recommendedName>
</protein>
<evidence type="ECO:0000313" key="2">
    <source>
        <dbReference type="EMBL" id="CAC5355160.1"/>
    </source>
</evidence>
<dbReference type="InterPro" id="IPR042635">
    <property type="entry name" value="MEGF10/SREC1/2-like"/>
</dbReference>
<dbReference type="AlphaFoldDB" id="A0A6J7ZV35"/>
<sequence>MSCVVRIFLHDGNLISNQNLKNFGQATVSSGIQGTAPEHALEPPMSNIWSPQSCIHTVHKDSDPAWWKFGISLPNTYMYITEVQLYYRKDFAHRMDGFELYVTNTSTIPPDGYLCYKDPDSGLPNITQTIPCYQLGKYVIYYDDTGSYDNNKFFGPIIELCYVAINGCPKSFWGGNCQNICAEKCIEQNCFPGNGSCVWGCNPENCLNDICNEDTAVCTAGCKDKRTGLYCSKYNMASDGLVTQDPSGSLPASLANDGNKTSCSKTKGRYVKFEVDLKEESIVTGMYIRFGDRTTKDGHHTVYASNNSNTWSIGDVLYNGTTLPTEITFTAVFRYLIYVPPVNGSSSELELCEIGILGCPPTNYGPFCNTSCPENCRGPCDLDAGYCTYGCINGWTGNICKQECSAGSFGKDCKERCSANCLNSKCNHVTGECIGGCQDGWQGFNCSQPCPHSKFGKNCSGFCEGCLSRTCYRVNGLCDNTTSCNPGYKYSQYCNIACDDGYFGNKCEKKCNCLTEPCSKEDGICPLGGCMKGWAGESCSTGRKQQTELN</sequence>